<dbReference type="PANTHER" id="PTHR37422">
    <property type="entry name" value="TEICHURONIC ACID BIOSYNTHESIS PROTEIN TUAE"/>
    <property type="match status" value="1"/>
</dbReference>
<feature type="region of interest" description="Disordered" evidence="1">
    <location>
        <begin position="569"/>
        <end position="607"/>
    </location>
</feature>
<feature type="transmembrane region" description="Helical" evidence="2">
    <location>
        <begin position="102"/>
        <end position="119"/>
    </location>
</feature>
<feature type="compositionally biased region" description="Low complexity" evidence="1">
    <location>
        <begin position="318"/>
        <end position="370"/>
    </location>
</feature>
<dbReference type="Proteomes" id="UP000198210">
    <property type="component" value="Chromosome I"/>
</dbReference>
<feature type="transmembrane region" description="Helical" evidence="2">
    <location>
        <begin position="274"/>
        <end position="291"/>
    </location>
</feature>
<dbReference type="RefSeq" id="WP_088970108.1">
    <property type="nucleotide sequence ID" value="NZ_JBHLYF010000019.1"/>
</dbReference>
<protein>
    <submittedName>
        <fullName evidence="3">O-antigen ligase like membrane protein</fullName>
    </submittedName>
</protein>
<name>A0A1C5HJE5_9ACTN</name>
<feature type="transmembrane region" description="Helical" evidence="2">
    <location>
        <begin position="207"/>
        <end position="224"/>
    </location>
</feature>
<keyword evidence="2" id="KW-0472">Membrane</keyword>
<dbReference type="PANTHER" id="PTHR37422:SF13">
    <property type="entry name" value="LIPOPOLYSACCHARIDE BIOSYNTHESIS PROTEIN PA4999-RELATED"/>
    <property type="match status" value="1"/>
</dbReference>
<accession>A0A1C5HJE5</accession>
<sequence length="607" mass="64288">MNTAAATLPPAGRAATGVPRPLSRLLSVAIVAVVGILLVYVLVDAWVQVLTGPTNEDLRVDLENSAQWPKRLKTLLYLLLAALTMVKVAVDRLWRRFRTGADLALLVLGAVMVLAGVANDSSAGLMGQALFVYFRGVLIFYALRAADVEAGMVRRLLQVVAGVVGLNVLLALVQMAIGRPAYRALGWVDMTWAEQSRAQGLQSHPDHLGHLLGLTLLGFVAWVAVQPRVRPAWWAVAGAVALALSASQSWESLLGVLGAAVLIAILVKGGARRVLSVCLVLVLCTAALIAARPDSRAEWEQRVGNGFTGFLDPAGSETGAAPSAATRSPGAAAAASAGRSPSPRPKPSGSRTPAAAGTPSSQPAAPTASPTPAPVRETRVSHLQQAADILPRRPLLGFGLGQFGGVVAEQNNPEWHKNPKFGPEGFDRYGSEAGEMDPFWLHLTMETGILGLIAFLVWLFFVVRPLLAGASRRRNAGGPGPSAPVVWGIVATVFAGFVAFFSPAFEDQLLPALLWTILGVAWWACRRSQEEAASVYTAPTEMLSVIRRSDDGAGRTSILATDEILDVARRSRRPAQTPARWDDAPRGDAEPGRTDAPGRPWGSTGPR</sequence>
<dbReference type="GO" id="GO:0016874">
    <property type="term" value="F:ligase activity"/>
    <property type="evidence" value="ECO:0007669"/>
    <property type="project" value="UniProtKB-KW"/>
</dbReference>
<dbReference type="EMBL" id="LT607751">
    <property type="protein sequence ID" value="SCG46115.1"/>
    <property type="molecule type" value="Genomic_DNA"/>
</dbReference>
<evidence type="ECO:0000256" key="1">
    <source>
        <dbReference type="SAM" id="MobiDB-lite"/>
    </source>
</evidence>
<feature type="transmembrane region" description="Helical" evidence="2">
    <location>
        <begin position="484"/>
        <end position="502"/>
    </location>
</feature>
<keyword evidence="3" id="KW-0436">Ligase</keyword>
<feature type="transmembrane region" description="Helical" evidence="2">
    <location>
        <begin position="74"/>
        <end position="90"/>
    </location>
</feature>
<feature type="transmembrane region" description="Helical" evidence="2">
    <location>
        <begin position="231"/>
        <end position="246"/>
    </location>
</feature>
<keyword evidence="2" id="KW-1133">Transmembrane helix</keyword>
<gene>
    <name evidence="3" type="ORF">GA0074704_1838</name>
</gene>
<feature type="transmembrane region" description="Helical" evidence="2">
    <location>
        <begin position="125"/>
        <end position="144"/>
    </location>
</feature>
<keyword evidence="4" id="KW-1185">Reference proteome</keyword>
<feature type="compositionally biased region" description="Basic and acidic residues" evidence="1">
    <location>
        <begin position="580"/>
        <end position="593"/>
    </location>
</feature>
<dbReference type="AlphaFoldDB" id="A0A1C5HJE5"/>
<organism evidence="3 4">
    <name type="scientific">Micromonospora siamensis</name>
    <dbReference type="NCBI Taxonomy" id="299152"/>
    <lineage>
        <taxon>Bacteria</taxon>
        <taxon>Bacillati</taxon>
        <taxon>Actinomycetota</taxon>
        <taxon>Actinomycetes</taxon>
        <taxon>Micromonosporales</taxon>
        <taxon>Micromonosporaceae</taxon>
        <taxon>Micromonospora</taxon>
    </lineage>
</organism>
<evidence type="ECO:0000313" key="3">
    <source>
        <dbReference type="EMBL" id="SCG46115.1"/>
    </source>
</evidence>
<feature type="transmembrane region" description="Helical" evidence="2">
    <location>
        <begin position="25"/>
        <end position="43"/>
    </location>
</feature>
<evidence type="ECO:0000256" key="2">
    <source>
        <dbReference type="SAM" id="Phobius"/>
    </source>
</evidence>
<keyword evidence="2" id="KW-0812">Transmembrane</keyword>
<evidence type="ECO:0000313" key="4">
    <source>
        <dbReference type="Proteomes" id="UP000198210"/>
    </source>
</evidence>
<feature type="transmembrane region" description="Helical" evidence="2">
    <location>
        <begin position="439"/>
        <end position="463"/>
    </location>
</feature>
<feature type="region of interest" description="Disordered" evidence="1">
    <location>
        <begin position="314"/>
        <end position="382"/>
    </location>
</feature>
<feature type="transmembrane region" description="Helical" evidence="2">
    <location>
        <begin position="156"/>
        <end position="177"/>
    </location>
</feature>
<feature type="transmembrane region" description="Helical" evidence="2">
    <location>
        <begin position="252"/>
        <end position="267"/>
    </location>
</feature>
<dbReference type="InterPro" id="IPR051533">
    <property type="entry name" value="WaaL-like"/>
</dbReference>
<reference evidence="3 4" key="1">
    <citation type="submission" date="2016-06" db="EMBL/GenBank/DDBJ databases">
        <authorList>
            <person name="Kjaerup R.B."/>
            <person name="Dalgaard T.S."/>
            <person name="Juul-Madsen H.R."/>
        </authorList>
    </citation>
    <scope>NUCLEOTIDE SEQUENCE [LARGE SCALE GENOMIC DNA]</scope>
    <source>
        <strain evidence="3 4">DSM 45097</strain>
    </source>
</reference>
<proteinExistence type="predicted"/>